<keyword evidence="4 9" id="KW-0949">S-adenosyl-L-methionine</keyword>
<dbReference type="InterPro" id="IPR013785">
    <property type="entry name" value="Aldolase_TIM"/>
</dbReference>
<dbReference type="InterPro" id="IPR034505">
    <property type="entry name" value="Coproporphyrinogen-III_oxidase"/>
</dbReference>
<comment type="caution">
    <text evidence="11">The sequence shown here is derived from an EMBL/GenBank/DDBJ whole genome shotgun (WGS) entry which is preliminary data.</text>
</comment>
<evidence type="ECO:0000259" key="10">
    <source>
        <dbReference type="PROSITE" id="PS51918"/>
    </source>
</evidence>
<evidence type="ECO:0000256" key="9">
    <source>
        <dbReference type="RuleBase" id="RU364116"/>
    </source>
</evidence>
<comment type="function">
    <text evidence="9">Probably acts as a heme chaperone, transferring heme to an unknown acceptor. Binds one molecule of heme per monomer, possibly covalently. Binds 1 [4Fe-4S] cluster. The cluster is coordinated with 3 cysteines and an exchangeable S-adenosyl-L-methionine.</text>
</comment>
<evidence type="ECO:0000256" key="7">
    <source>
        <dbReference type="ARBA" id="ARBA00023014"/>
    </source>
</evidence>
<dbReference type="PANTHER" id="PTHR13932">
    <property type="entry name" value="COPROPORPHYRINIGEN III OXIDASE"/>
    <property type="match status" value="1"/>
</dbReference>
<keyword evidence="9" id="KW-0004">4Fe-4S</keyword>
<dbReference type="PANTHER" id="PTHR13932:SF5">
    <property type="entry name" value="RADICAL S-ADENOSYL METHIONINE DOMAIN-CONTAINING PROTEIN 1, MITOCHONDRIAL"/>
    <property type="match status" value="1"/>
</dbReference>
<sequence>MPSILPVGDPAPADGLLPATAADGASERDFGVYVHVPFCRVRCGYCDFNTYTATELRGVSQSDYAGHAVQEVGFAAEALRASGVPERRVSTVFFGGGTPTLLPPGDLAAMLGAVRGAWGLADGAEVTTEANPDSVDADDLQRLADAGFTRVSFGMQSAVPHVLETLERTHDPARIPLVVGWARAAGLQVSLDLIYGTPGESLDDWSRSLDTALDCEPDHLSAYALIVEPGTKLARQIRSGQVPEPDDDLEADMYELADQRLSDAGYDWYEVSNWTTDASHRSRHNLAYWLGHDWWGVGPGAHSHVGGVRWWNVKHPAAYAQRVLAGESPAAGRETLDAETRRVERVLLLSRIRDGLRTAELGDAGRHEVPGLIADGLVDGRAALRGSIVLTLRGRLLADAVVRRLLADEAA</sequence>
<dbReference type="InterPro" id="IPR058240">
    <property type="entry name" value="rSAM_sf"/>
</dbReference>
<comment type="similarity">
    <text evidence="1">Belongs to the anaerobic coproporphyrinogen-III oxidase family. HemW subfamily.</text>
</comment>
<organism evidence="11 12">
    <name type="scientific">Leifsonia soli</name>
    <dbReference type="NCBI Taxonomy" id="582665"/>
    <lineage>
        <taxon>Bacteria</taxon>
        <taxon>Bacillati</taxon>
        <taxon>Actinomycetota</taxon>
        <taxon>Actinomycetes</taxon>
        <taxon>Micrococcales</taxon>
        <taxon>Microbacteriaceae</taxon>
        <taxon>Leifsonia</taxon>
    </lineage>
</organism>
<dbReference type="Pfam" id="PF04055">
    <property type="entry name" value="Radical_SAM"/>
    <property type="match status" value="1"/>
</dbReference>
<dbReference type="Gene3D" id="3.20.20.70">
    <property type="entry name" value="Aldolase class I"/>
    <property type="match status" value="1"/>
</dbReference>
<keyword evidence="11" id="KW-0560">Oxidoreductase</keyword>
<dbReference type="SMART" id="SM00729">
    <property type="entry name" value="Elp3"/>
    <property type="match status" value="1"/>
</dbReference>
<dbReference type="AlphaFoldDB" id="A0A852SY78"/>
<evidence type="ECO:0000256" key="1">
    <source>
        <dbReference type="ARBA" id="ARBA00006100"/>
    </source>
</evidence>
<dbReference type="GO" id="GO:0005737">
    <property type="term" value="C:cytoplasm"/>
    <property type="evidence" value="ECO:0007669"/>
    <property type="project" value="UniProtKB-SubCell"/>
</dbReference>
<name>A0A852SY78_9MICO</name>
<dbReference type="InterPro" id="IPR007197">
    <property type="entry name" value="rSAM"/>
</dbReference>
<evidence type="ECO:0000313" key="12">
    <source>
        <dbReference type="Proteomes" id="UP000589620"/>
    </source>
</evidence>
<dbReference type="Proteomes" id="UP000589620">
    <property type="component" value="Unassembled WGS sequence"/>
</dbReference>
<dbReference type="InterPro" id="IPR006638">
    <property type="entry name" value="Elp3/MiaA/NifB-like_rSAM"/>
</dbReference>
<gene>
    <name evidence="11" type="ORF">BJ963_000949</name>
</gene>
<evidence type="ECO:0000256" key="2">
    <source>
        <dbReference type="ARBA" id="ARBA00017228"/>
    </source>
</evidence>
<evidence type="ECO:0000256" key="5">
    <source>
        <dbReference type="ARBA" id="ARBA00022723"/>
    </source>
</evidence>
<dbReference type="SFLD" id="SFLDG01065">
    <property type="entry name" value="anaerobic_coproporphyrinogen-I"/>
    <property type="match status" value="1"/>
</dbReference>
<keyword evidence="5 9" id="KW-0479">Metal-binding</keyword>
<evidence type="ECO:0000256" key="8">
    <source>
        <dbReference type="ARBA" id="ARBA00023186"/>
    </source>
</evidence>
<reference evidence="11 12" key="1">
    <citation type="submission" date="2020-07" db="EMBL/GenBank/DDBJ databases">
        <title>Sequencing the genomes of 1000 actinobacteria strains.</title>
        <authorList>
            <person name="Klenk H.-P."/>
        </authorList>
    </citation>
    <scope>NUCLEOTIDE SEQUENCE [LARGE SCALE GENOMIC DNA]</scope>
    <source>
        <strain evidence="11 12">DSM 23871</strain>
    </source>
</reference>
<dbReference type="PROSITE" id="PS51918">
    <property type="entry name" value="RADICAL_SAM"/>
    <property type="match status" value="1"/>
</dbReference>
<keyword evidence="9" id="KW-0963">Cytoplasm</keyword>
<evidence type="ECO:0000256" key="6">
    <source>
        <dbReference type="ARBA" id="ARBA00023004"/>
    </source>
</evidence>
<comment type="subcellular location">
    <subcellularLocation>
        <location evidence="9">Cytoplasm</location>
    </subcellularLocation>
</comment>
<keyword evidence="12" id="KW-1185">Reference proteome</keyword>
<evidence type="ECO:0000313" key="11">
    <source>
        <dbReference type="EMBL" id="NYD73430.1"/>
    </source>
</evidence>
<dbReference type="EMBL" id="JACCBJ010000001">
    <property type="protein sequence ID" value="NYD73430.1"/>
    <property type="molecule type" value="Genomic_DNA"/>
</dbReference>
<accession>A0A852SY78</accession>
<dbReference type="GO" id="GO:0051539">
    <property type="term" value="F:4 iron, 4 sulfur cluster binding"/>
    <property type="evidence" value="ECO:0007669"/>
    <property type="project" value="UniProtKB-UniRule"/>
</dbReference>
<dbReference type="RefSeq" id="WP_179454977.1">
    <property type="nucleotide sequence ID" value="NZ_BAAAPX010000001.1"/>
</dbReference>
<dbReference type="SFLD" id="SFLDS00029">
    <property type="entry name" value="Radical_SAM"/>
    <property type="match status" value="1"/>
</dbReference>
<feature type="domain" description="Radical SAM core" evidence="10">
    <location>
        <begin position="24"/>
        <end position="267"/>
    </location>
</feature>
<dbReference type="CDD" id="cd01335">
    <property type="entry name" value="Radical_SAM"/>
    <property type="match status" value="1"/>
</dbReference>
<evidence type="ECO:0000256" key="3">
    <source>
        <dbReference type="ARBA" id="ARBA00022617"/>
    </source>
</evidence>
<dbReference type="SUPFAM" id="SSF102114">
    <property type="entry name" value="Radical SAM enzymes"/>
    <property type="match status" value="1"/>
</dbReference>
<dbReference type="GO" id="GO:0004109">
    <property type="term" value="F:coproporphyrinogen oxidase activity"/>
    <property type="evidence" value="ECO:0007669"/>
    <property type="project" value="InterPro"/>
</dbReference>
<dbReference type="GO" id="GO:0006779">
    <property type="term" value="P:porphyrin-containing compound biosynthetic process"/>
    <property type="evidence" value="ECO:0007669"/>
    <property type="project" value="InterPro"/>
</dbReference>
<dbReference type="NCBIfam" id="TIGR00539">
    <property type="entry name" value="hemN_rel"/>
    <property type="match status" value="1"/>
</dbReference>
<dbReference type="InterPro" id="IPR004559">
    <property type="entry name" value="HemW-like"/>
</dbReference>
<keyword evidence="7 9" id="KW-0411">Iron-sulfur</keyword>
<proteinExistence type="inferred from homology"/>
<evidence type="ECO:0000256" key="4">
    <source>
        <dbReference type="ARBA" id="ARBA00022691"/>
    </source>
</evidence>
<keyword evidence="6 9" id="KW-0408">Iron</keyword>
<keyword evidence="8 9" id="KW-0143">Chaperone</keyword>
<dbReference type="GO" id="GO:0046872">
    <property type="term" value="F:metal ion binding"/>
    <property type="evidence" value="ECO:0007669"/>
    <property type="project" value="UniProtKB-UniRule"/>
</dbReference>
<dbReference type="SFLD" id="SFLDF00562">
    <property type="entry name" value="HemN-like__clustered_with_heat"/>
    <property type="match status" value="1"/>
</dbReference>
<keyword evidence="3 9" id="KW-0349">Heme</keyword>
<protein>
    <recommendedName>
        <fullName evidence="2 9">Heme chaperone HemW</fullName>
    </recommendedName>
</protein>